<accession>A0A1G6VCF1</accession>
<dbReference type="InterPro" id="IPR038765">
    <property type="entry name" value="Papain-like_cys_pep_sf"/>
</dbReference>
<dbReference type="Proteomes" id="UP000198546">
    <property type="component" value="Chromosome i"/>
</dbReference>
<dbReference type="GO" id="GO:0008233">
    <property type="term" value="F:peptidase activity"/>
    <property type="evidence" value="ECO:0007669"/>
    <property type="project" value="UniProtKB-KW"/>
</dbReference>
<dbReference type="EMBL" id="LT629688">
    <property type="protein sequence ID" value="SDD50697.1"/>
    <property type="molecule type" value="Genomic_DNA"/>
</dbReference>
<gene>
    <name evidence="2" type="ORF">SAMN04489747_1101</name>
</gene>
<dbReference type="Gene3D" id="3.10.620.30">
    <property type="match status" value="1"/>
</dbReference>
<proteinExistence type="predicted"/>
<keyword evidence="2" id="KW-0645">Protease</keyword>
<dbReference type="STRING" id="675864.SAMN04489747_1101"/>
<dbReference type="SMART" id="SM00460">
    <property type="entry name" value="TGc"/>
    <property type="match status" value="1"/>
</dbReference>
<protein>
    <submittedName>
        <fullName evidence="2">Transglutaminase-like enzyme, putative cysteine protease</fullName>
    </submittedName>
</protein>
<dbReference type="InterPro" id="IPR013589">
    <property type="entry name" value="Bac_transglu_N"/>
</dbReference>
<keyword evidence="3" id="KW-1185">Reference proteome</keyword>
<dbReference type="Pfam" id="PF08379">
    <property type="entry name" value="Bact_transglu_N"/>
    <property type="match status" value="1"/>
</dbReference>
<reference evidence="2 3" key="1">
    <citation type="submission" date="2016-10" db="EMBL/GenBank/DDBJ databases">
        <authorList>
            <person name="de Groot N.N."/>
        </authorList>
    </citation>
    <scope>NUCLEOTIDE SEQUENCE [LARGE SCALE GENOMIC DNA]</scope>
    <source>
        <strain evidence="2 3">MON 2.2</strain>
    </source>
</reference>
<dbReference type="OrthoDB" id="9804023at2"/>
<dbReference type="SUPFAM" id="SSF54001">
    <property type="entry name" value="Cysteine proteinases"/>
    <property type="match status" value="1"/>
</dbReference>
<dbReference type="Pfam" id="PF01841">
    <property type="entry name" value="Transglut_core"/>
    <property type="match status" value="1"/>
</dbReference>
<dbReference type="PANTHER" id="PTHR33490:SF6">
    <property type="entry name" value="SLL1049 PROTEIN"/>
    <property type="match status" value="1"/>
</dbReference>
<dbReference type="AlphaFoldDB" id="A0A1G6VCF1"/>
<dbReference type="RefSeq" id="WP_090591374.1">
    <property type="nucleotide sequence ID" value="NZ_LT629688.1"/>
</dbReference>
<dbReference type="PANTHER" id="PTHR33490">
    <property type="entry name" value="BLR5614 PROTEIN-RELATED"/>
    <property type="match status" value="1"/>
</dbReference>
<evidence type="ECO:0000313" key="2">
    <source>
        <dbReference type="EMBL" id="SDD50697.1"/>
    </source>
</evidence>
<name>A0A1G6VCF1_9ACTN</name>
<dbReference type="GO" id="GO:0006508">
    <property type="term" value="P:proteolysis"/>
    <property type="evidence" value="ECO:0007669"/>
    <property type="project" value="UniProtKB-KW"/>
</dbReference>
<dbReference type="InterPro" id="IPR002931">
    <property type="entry name" value="Transglutaminase-like"/>
</dbReference>
<sequence>MRLQIEHHTGFSYDTPVRASYNQARMTPVNGPTQTVWSSRLTIEPTAWSHSSTDYFGTAVTTFELHEPHQRLSVRSTAVVDTHVVGEDWAERRHVPDTDADWDAVRSRKVTDELAEFLEVGDRTRPHPDLLEAARGTTGAPPRLAGLDVCALIADQITYTSGATEVNSSARDVWELGQGVCQDFSHVAVGALRSVGLPARYVSGYLHPAGSEARVGEAVQGESHSWVEWWCGEWVAFDPTGMTPIGESYVRVGHGRDYGDVPPLRGTYAGGGSSMFVTVTITQLG</sequence>
<evidence type="ECO:0000259" key="1">
    <source>
        <dbReference type="SMART" id="SM00460"/>
    </source>
</evidence>
<feature type="domain" description="Transglutaminase-like" evidence="1">
    <location>
        <begin position="173"/>
        <end position="241"/>
    </location>
</feature>
<keyword evidence="2" id="KW-0378">Hydrolase</keyword>
<evidence type="ECO:0000313" key="3">
    <source>
        <dbReference type="Proteomes" id="UP000198546"/>
    </source>
</evidence>
<organism evidence="2 3">
    <name type="scientific">Auraticoccus monumenti</name>
    <dbReference type="NCBI Taxonomy" id="675864"/>
    <lineage>
        <taxon>Bacteria</taxon>
        <taxon>Bacillati</taxon>
        <taxon>Actinomycetota</taxon>
        <taxon>Actinomycetes</taxon>
        <taxon>Propionibacteriales</taxon>
        <taxon>Propionibacteriaceae</taxon>
        <taxon>Auraticoccus</taxon>
    </lineage>
</organism>